<dbReference type="GO" id="GO:0006526">
    <property type="term" value="P:L-arginine biosynthetic process"/>
    <property type="evidence" value="ECO:0007669"/>
    <property type="project" value="TreeGrafter"/>
</dbReference>
<evidence type="ECO:0000256" key="4">
    <source>
        <dbReference type="ARBA" id="ARBA00022741"/>
    </source>
</evidence>
<evidence type="ECO:0000313" key="10">
    <source>
        <dbReference type="EMBL" id="RAQ96023.1"/>
    </source>
</evidence>
<dbReference type="Pfam" id="PF00696">
    <property type="entry name" value="AA_kinase"/>
    <property type="match status" value="1"/>
</dbReference>
<dbReference type="GO" id="GO:0019878">
    <property type="term" value="P:lysine biosynthetic process via aminoadipic acid"/>
    <property type="evidence" value="ECO:0007669"/>
    <property type="project" value="UniProtKB-UniRule"/>
</dbReference>
<dbReference type="GO" id="GO:0005737">
    <property type="term" value="C:cytoplasm"/>
    <property type="evidence" value="ECO:0007669"/>
    <property type="project" value="UniProtKB-SubCell"/>
</dbReference>
<keyword evidence="6 8" id="KW-0067">ATP-binding</keyword>
<comment type="similarity">
    <text evidence="8">Belongs to the acetylglutamate kinase family. LysZ subfamily.</text>
</comment>
<dbReference type="PIRSF" id="PIRSF000728">
    <property type="entry name" value="NAGK"/>
    <property type="match status" value="1"/>
</dbReference>
<dbReference type="InterPro" id="IPR001057">
    <property type="entry name" value="Glu/AcGlu_kinase"/>
</dbReference>
<name>A0A328VKF6_9CHLR</name>
<proteinExistence type="inferred from homology"/>
<evidence type="ECO:0000256" key="6">
    <source>
        <dbReference type="ARBA" id="ARBA00022840"/>
    </source>
</evidence>
<dbReference type="EMBL" id="MCIF01000002">
    <property type="protein sequence ID" value="RAQ96023.1"/>
    <property type="molecule type" value="Genomic_DNA"/>
</dbReference>
<accession>A0A328VKF6</accession>
<dbReference type="UniPathway" id="UPA00033">
    <property type="reaction ID" value="UER00036"/>
</dbReference>
<feature type="binding site" evidence="8">
    <location>
        <position position="170"/>
    </location>
    <ligand>
        <name>substrate</name>
    </ligand>
</feature>
<comment type="catalytic activity">
    <reaction evidence="8">
        <text>[amino-group carrier protein]-C-terminal-N-(1,4-dicarboxybutan-1-yl)-L-glutamine + ATP = [amino-group carrier protein]-C-terminal-N-(1-carboxy-5-phosphooxy-5-oxopentan-1-yl)-L-glutamine + ADP</text>
        <dbReference type="Rhea" id="RHEA:41944"/>
        <dbReference type="Rhea" id="RHEA-COMP:9694"/>
        <dbReference type="Rhea" id="RHEA-COMP:9712"/>
        <dbReference type="ChEBI" id="CHEBI:30616"/>
        <dbReference type="ChEBI" id="CHEBI:78499"/>
        <dbReference type="ChEBI" id="CHEBI:78503"/>
        <dbReference type="ChEBI" id="CHEBI:456216"/>
        <dbReference type="EC" id="2.7.2.17"/>
    </reaction>
</comment>
<evidence type="ECO:0000256" key="1">
    <source>
        <dbReference type="ARBA" id="ARBA00022490"/>
    </source>
</evidence>
<evidence type="ECO:0000256" key="3">
    <source>
        <dbReference type="ARBA" id="ARBA00022679"/>
    </source>
</evidence>
<dbReference type="NCBIfam" id="TIGR00761">
    <property type="entry name" value="argB"/>
    <property type="match status" value="1"/>
</dbReference>
<dbReference type="AlphaFoldDB" id="A0A328VKF6"/>
<sequence length="290" mass="30201">MTLVVKIGGGAGIDATPIVEEIARLVREGERVVVVHGGSQLTNELCERLGHPMQVLTAPNGMTSRYTDVETLRIYAMAVAGQINTELVALLQRRGVNAVGLAGVDGRLLLARRKTALRAVMPDGRVRVVRDDYSGQIEQVNASLLQLLLGAGYTPVVAPLALGLEGERLNVDGDRVAAAIAAALSVETLAILTNVPGLLRDLADPASVVRTIAAHELEQYLPYAQGRMRKKLLGAQEALAGGVRRVCIGAGSLAAVLAGEGTTIAASASLSESAAASSSYIAALSAEVRR</sequence>
<keyword evidence="7 8" id="KW-0457">Lysine biosynthesis</keyword>
<comment type="caution">
    <text evidence="8">Lacks conserved residue(s) required for the propagation of feature annotation.</text>
</comment>
<dbReference type="GO" id="GO:0043744">
    <property type="term" value="F:N2-acetyl-L-aminoadipate kinase activity"/>
    <property type="evidence" value="ECO:0007669"/>
    <property type="project" value="RHEA"/>
</dbReference>
<comment type="function">
    <text evidence="8">Catalyzes the phosphorylation of LysW-gamma-alpha-aminoadipate.</text>
</comment>
<keyword evidence="4 8" id="KW-0547">Nucleotide-binding</keyword>
<dbReference type="InterPro" id="IPR001048">
    <property type="entry name" value="Asp/Glu/Uridylate_kinase"/>
</dbReference>
<dbReference type="Proteomes" id="UP000248706">
    <property type="component" value="Unassembled WGS sequence"/>
</dbReference>
<gene>
    <name evidence="8" type="primary">lysZ</name>
    <name evidence="10" type="ORF">A4R35_10800</name>
</gene>
<dbReference type="OrthoDB" id="9803155at2"/>
<dbReference type="InterPro" id="IPR037529">
    <property type="entry name" value="LysZ"/>
</dbReference>
<evidence type="ECO:0000259" key="9">
    <source>
        <dbReference type="Pfam" id="PF00696"/>
    </source>
</evidence>
<evidence type="ECO:0000256" key="5">
    <source>
        <dbReference type="ARBA" id="ARBA00022777"/>
    </source>
</evidence>
<reference evidence="10 11" key="1">
    <citation type="submission" date="2016-08" db="EMBL/GenBank/DDBJ databases">
        <title>Analysis of Carbohydrate Active Enzymes in Thermogemmatispora T81 Reveals Carbohydrate Degradation Ability.</title>
        <authorList>
            <person name="Tomazini A."/>
            <person name="Lal S."/>
            <person name="Stott M."/>
            <person name="Henrissat B."/>
            <person name="Polikarpov I."/>
            <person name="Sparling R."/>
            <person name="Levin D.B."/>
        </authorList>
    </citation>
    <scope>NUCLEOTIDE SEQUENCE [LARGE SCALE GENOMIC DNA]</scope>
    <source>
        <strain evidence="10 11">T81</strain>
    </source>
</reference>
<keyword evidence="5 8" id="KW-0418">Kinase</keyword>
<dbReference type="RefSeq" id="WP_112429249.1">
    <property type="nucleotide sequence ID" value="NZ_MCIF01000002.1"/>
</dbReference>
<dbReference type="NCBIfam" id="NF010659">
    <property type="entry name" value="PRK14058.1-1"/>
    <property type="match status" value="1"/>
</dbReference>
<dbReference type="PRINTS" id="PR00474">
    <property type="entry name" value="GLU5KINASE"/>
</dbReference>
<dbReference type="InterPro" id="IPR036393">
    <property type="entry name" value="AceGlu_kinase-like_sf"/>
</dbReference>
<feature type="domain" description="Aspartate/glutamate/uridylate kinase" evidence="9">
    <location>
        <begin position="1"/>
        <end position="248"/>
    </location>
</feature>
<dbReference type="GO" id="GO:0005524">
    <property type="term" value="F:ATP binding"/>
    <property type="evidence" value="ECO:0007669"/>
    <property type="project" value="UniProtKB-KW"/>
</dbReference>
<dbReference type="PANTHER" id="PTHR23342:SF20">
    <property type="entry name" value="[LYSW]-AMINOADIPATE KINASE"/>
    <property type="match status" value="1"/>
</dbReference>
<comment type="caution">
    <text evidence="10">The sequence shown here is derived from an EMBL/GenBank/DDBJ whole genome shotgun (WGS) entry which is preliminary data.</text>
</comment>
<evidence type="ECO:0000256" key="8">
    <source>
        <dbReference type="HAMAP-Rule" id="MF_02082"/>
    </source>
</evidence>
<keyword evidence="1 8" id="KW-0963">Cytoplasm</keyword>
<feature type="site" description="Transition state stabilizer" evidence="8">
    <location>
        <position position="231"/>
    </location>
</feature>
<feature type="site" description="Transition state stabilizer" evidence="8">
    <location>
        <position position="6"/>
    </location>
</feature>
<protein>
    <recommendedName>
        <fullName evidence="8">Putative [LysW]-aminoadipate kinase</fullName>
        <ecNumber evidence="8">2.7.2.17</ecNumber>
    </recommendedName>
</protein>
<dbReference type="EC" id="2.7.2.17" evidence="8"/>
<keyword evidence="11" id="KW-1185">Reference proteome</keyword>
<dbReference type="GO" id="GO:0003991">
    <property type="term" value="F:acetylglutamate kinase activity"/>
    <property type="evidence" value="ECO:0007669"/>
    <property type="project" value="TreeGrafter"/>
</dbReference>
<dbReference type="PANTHER" id="PTHR23342">
    <property type="entry name" value="N-ACETYLGLUTAMATE SYNTHASE"/>
    <property type="match status" value="1"/>
</dbReference>
<dbReference type="Gene3D" id="3.40.1160.10">
    <property type="entry name" value="Acetylglutamate kinase-like"/>
    <property type="match status" value="1"/>
</dbReference>
<dbReference type="HAMAP" id="MF_02082">
    <property type="entry name" value="LysZ"/>
    <property type="match status" value="1"/>
</dbReference>
<feature type="binding site" evidence="8">
    <location>
        <position position="65"/>
    </location>
    <ligand>
        <name>substrate</name>
    </ligand>
</feature>
<comment type="pathway">
    <text evidence="8">Amino-acid biosynthesis; L-lysine biosynthesis via AAA pathway; L-lysine from L-alpha-aminoadipate (Thermus route): step 2/5.</text>
</comment>
<keyword evidence="2 8" id="KW-0028">Amino-acid biosynthesis</keyword>
<evidence type="ECO:0000256" key="2">
    <source>
        <dbReference type="ARBA" id="ARBA00022605"/>
    </source>
</evidence>
<keyword evidence="3 8" id="KW-0808">Transferase</keyword>
<comment type="subcellular location">
    <subcellularLocation>
        <location evidence="8">Cytoplasm</location>
    </subcellularLocation>
</comment>
<dbReference type="SUPFAM" id="SSF53633">
    <property type="entry name" value="Carbamate kinase-like"/>
    <property type="match status" value="1"/>
</dbReference>
<evidence type="ECO:0000256" key="7">
    <source>
        <dbReference type="ARBA" id="ARBA00023154"/>
    </source>
</evidence>
<evidence type="ECO:0000313" key="11">
    <source>
        <dbReference type="Proteomes" id="UP000248706"/>
    </source>
</evidence>
<organism evidence="10 11">
    <name type="scientific">Thermogemmatispora tikiterensis</name>
    <dbReference type="NCBI Taxonomy" id="1825093"/>
    <lineage>
        <taxon>Bacteria</taxon>
        <taxon>Bacillati</taxon>
        <taxon>Chloroflexota</taxon>
        <taxon>Ktedonobacteria</taxon>
        <taxon>Thermogemmatisporales</taxon>
        <taxon>Thermogemmatisporaceae</taxon>
        <taxon>Thermogemmatispora</taxon>
    </lineage>
</organism>
<dbReference type="InterPro" id="IPR004662">
    <property type="entry name" value="AcgluKinase_fam"/>
</dbReference>